<comment type="caution">
    <text evidence="2">The sequence shown here is derived from an EMBL/GenBank/DDBJ whole genome shotgun (WGS) entry which is preliminary data.</text>
</comment>
<organism evidence="2 3">
    <name type="scientific">Pseudoalteromonas arctica</name>
    <dbReference type="NCBI Taxonomy" id="394751"/>
    <lineage>
        <taxon>Bacteria</taxon>
        <taxon>Pseudomonadati</taxon>
        <taxon>Pseudomonadota</taxon>
        <taxon>Gammaproteobacteria</taxon>
        <taxon>Alteromonadales</taxon>
        <taxon>Pseudoalteromonadaceae</taxon>
        <taxon>Pseudoalteromonas</taxon>
    </lineage>
</organism>
<dbReference type="RefSeq" id="WP_170071152.1">
    <property type="nucleotide sequence ID" value="NZ_JABBCX010000001.1"/>
</dbReference>
<evidence type="ECO:0000313" key="2">
    <source>
        <dbReference type="EMBL" id="NMF47394.1"/>
    </source>
</evidence>
<keyword evidence="1" id="KW-1133">Transmembrane helix</keyword>
<proteinExistence type="predicted"/>
<accession>A0A7X9U4G6</accession>
<sequence>MQQQILEAYSAIFAALECRTLKEGEFQGELRLTDELKKNLEILEEAGLTSGAYDFTKNGEPASSANLSQLKPGHYADNILFNVDLSAQEIKPDYAICSNWNDILANELRVKSPVRYIFFTDTALLFSPSNNDEKYRNYLSIHKVYKLIAELAELTEGGDKTIFYERPLSFQFVLREIDLEHSIDLQAIDKLLSKDLHKEAITCLICKELVSFLKDKAPKQRFSYLIQHMSSLISNVLLSYQGYVENYTFDKARKEYMEKRTEYVSKIHEIFDKIATKLLSLPAGIWFATTQIKLVEAAGLNTMTYAKNVSVVITVLVLAALLIFNLVGQFSTLKILNKEYSGVFDELAKAYEDEASDIRNAKGNIESAQFQVEIKLYLSIIAALVLLGLTIWLFCKAYN</sequence>
<evidence type="ECO:0000313" key="3">
    <source>
        <dbReference type="Proteomes" id="UP000519126"/>
    </source>
</evidence>
<keyword evidence="1" id="KW-0472">Membrane</keyword>
<gene>
    <name evidence="2" type="ORF">HHL01_04265</name>
</gene>
<keyword evidence="1" id="KW-0812">Transmembrane</keyword>
<protein>
    <submittedName>
        <fullName evidence="2">Uncharacterized protein</fullName>
    </submittedName>
</protein>
<reference evidence="2 3" key="1">
    <citation type="submission" date="2020-04" db="EMBL/GenBank/DDBJ databases">
        <title>Genome Sequencing and Assembley of Pseudoalteromonas artica.</title>
        <authorList>
            <person name="Akerly B."/>
            <person name="Cook G."/>
        </authorList>
    </citation>
    <scope>NUCLEOTIDE SEQUENCE [LARGE SCALE GENOMIC DNA]</scope>
    <source>
        <strain evidence="2 3">NEC-BIFX-0059</strain>
    </source>
</reference>
<dbReference type="Proteomes" id="UP000519126">
    <property type="component" value="Unassembled WGS sequence"/>
</dbReference>
<feature type="transmembrane region" description="Helical" evidence="1">
    <location>
        <begin position="309"/>
        <end position="328"/>
    </location>
</feature>
<name>A0A7X9U4G6_9GAMM</name>
<dbReference type="EMBL" id="JABBCX010000001">
    <property type="protein sequence ID" value="NMF47394.1"/>
    <property type="molecule type" value="Genomic_DNA"/>
</dbReference>
<feature type="transmembrane region" description="Helical" evidence="1">
    <location>
        <begin position="376"/>
        <end position="394"/>
    </location>
</feature>
<dbReference type="AlphaFoldDB" id="A0A7X9U4G6"/>
<evidence type="ECO:0000256" key="1">
    <source>
        <dbReference type="SAM" id="Phobius"/>
    </source>
</evidence>